<sequence>MFTIASFVINWRFRLFGWERYPIASSHMDEISSLLPEATESSNSFRSGNSNTLSNLSDEFITVPECSVSAQWNKLPMGKCKSDAGSDASGNTRLFFGTSKADESPSSVVDGTSNLVDLGETLEDSDVANRSLNNSALMQEVSETDIFGELRQRRNSAASVESNESSLSTMFSSIPGMMSSHRLETISSDVESESTAGSAFIGNASKEQASCLRPSHV</sequence>
<dbReference type="WBParaSite" id="ALUE_0001739401-mRNA-1">
    <property type="protein sequence ID" value="ALUE_0001739401-mRNA-1"/>
    <property type="gene ID" value="ALUE_0001739401"/>
</dbReference>
<accession>A0A0M3IGG9</accession>
<evidence type="ECO:0000313" key="1">
    <source>
        <dbReference type="Proteomes" id="UP000036681"/>
    </source>
</evidence>
<dbReference type="Proteomes" id="UP000036681">
    <property type="component" value="Unplaced"/>
</dbReference>
<keyword evidence="1" id="KW-1185">Reference proteome</keyword>
<reference evidence="2" key="1">
    <citation type="submission" date="2017-02" db="UniProtKB">
        <authorList>
            <consortium name="WormBaseParasite"/>
        </authorList>
    </citation>
    <scope>IDENTIFICATION</scope>
</reference>
<dbReference type="AlphaFoldDB" id="A0A0M3IGG9"/>
<evidence type="ECO:0000313" key="2">
    <source>
        <dbReference type="WBParaSite" id="ALUE_0001739401-mRNA-1"/>
    </source>
</evidence>
<protein>
    <submittedName>
        <fullName evidence="2">Uncharacterized protein</fullName>
    </submittedName>
</protein>
<name>A0A0M3IGG9_ASCLU</name>
<organism evidence="1 2">
    <name type="scientific">Ascaris lumbricoides</name>
    <name type="common">Giant roundworm</name>
    <dbReference type="NCBI Taxonomy" id="6252"/>
    <lineage>
        <taxon>Eukaryota</taxon>
        <taxon>Metazoa</taxon>
        <taxon>Ecdysozoa</taxon>
        <taxon>Nematoda</taxon>
        <taxon>Chromadorea</taxon>
        <taxon>Rhabditida</taxon>
        <taxon>Spirurina</taxon>
        <taxon>Ascaridomorpha</taxon>
        <taxon>Ascaridoidea</taxon>
        <taxon>Ascarididae</taxon>
        <taxon>Ascaris</taxon>
    </lineage>
</organism>
<proteinExistence type="predicted"/>